<name>F0F6P8_9BACT</name>
<proteinExistence type="inferred from homology"/>
<dbReference type="Pfam" id="PF13715">
    <property type="entry name" value="CarbopepD_reg_2"/>
    <property type="match status" value="1"/>
</dbReference>
<dbReference type="SUPFAM" id="SSF56935">
    <property type="entry name" value="Porins"/>
    <property type="match status" value="1"/>
</dbReference>
<dbReference type="InterPro" id="IPR037066">
    <property type="entry name" value="Plug_dom_sf"/>
</dbReference>
<comment type="subcellular location">
    <subcellularLocation>
        <location evidence="1">Cell outer membrane</location>
        <topology evidence="1">Multi-pass membrane protein</topology>
    </subcellularLocation>
</comment>
<keyword evidence="1" id="KW-0812">Transmembrane</keyword>
<keyword evidence="1" id="KW-1134">Transmembrane beta strand</keyword>
<evidence type="ECO:0000313" key="4">
    <source>
        <dbReference type="Proteomes" id="UP000005697"/>
    </source>
</evidence>
<comment type="caution">
    <text evidence="3">The sequence shown here is derived from an EMBL/GenBank/DDBJ whole genome shotgun (WGS) entry which is preliminary data.</text>
</comment>
<dbReference type="GO" id="GO:0009279">
    <property type="term" value="C:cell outer membrane"/>
    <property type="evidence" value="ECO:0007669"/>
    <property type="project" value="UniProtKB-SubCell"/>
</dbReference>
<feature type="domain" description="TonB-dependent receptor plug" evidence="2">
    <location>
        <begin position="170"/>
        <end position="250"/>
    </location>
</feature>
<dbReference type="InterPro" id="IPR039426">
    <property type="entry name" value="TonB-dep_rcpt-like"/>
</dbReference>
<dbReference type="PROSITE" id="PS52016">
    <property type="entry name" value="TONB_DEPENDENT_REC_3"/>
    <property type="match status" value="1"/>
</dbReference>
<dbReference type="eggNOG" id="COG4771">
    <property type="taxonomic scope" value="Bacteria"/>
</dbReference>
<dbReference type="EMBL" id="AEWX01000017">
    <property type="protein sequence ID" value="EGC20330.1"/>
    <property type="molecule type" value="Genomic_DNA"/>
</dbReference>
<dbReference type="HOGENOM" id="CLU_353690_0_0_10"/>
<dbReference type="Gene3D" id="2.170.130.10">
    <property type="entry name" value="TonB-dependent receptor, plug domain"/>
    <property type="match status" value="1"/>
</dbReference>
<dbReference type="SUPFAM" id="SSF49464">
    <property type="entry name" value="Carboxypeptidase regulatory domain-like"/>
    <property type="match status" value="1"/>
</dbReference>
<dbReference type="STRING" id="888743.HMPREF9141_1270"/>
<protein>
    <submittedName>
        <fullName evidence="3">TonB-dependent receptor</fullName>
    </submittedName>
</protein>
<evidence type="ECO:0000313" key="3">
    <source>
        <dbReference type="EMBL" id="EGC20330.1"/>
    </source>
</evidence>
<gene>
    <name evidence="3" type="ORF">HMPREF9141_1270</name>
</gene>
<organism evidence="3 4">
    <name type="scientific">Prevotella multiformis DSM 16608</name>
    <dbReference type="NCBI Taxonomy" id="888743"/>
    <lineage>
        <taxon>Bacteria</taxon>
        <taxon>Pseudomonadati</taxon>
        <taxon>Bacteroidota</taxon>
        <taxon>Bacteroidia</taxon>
        <taxon>Bacteroidales</taxon>
        <taxon>Prevotellaceae</taxon>
        <taxon>Prevotella</taxon>
    </lineage>
</organism>
<accession>F0F6P8</accession>
<evidence type="ECO:0000259" key="2">
    <source>
        <dbReference type="Pfam" id="PF07715"/>
    </source>
</evidence>
<keyword evidence="1" id="KW-0472">Membrane</keyword>
<sequence>MAAGYVGGMLFLSGDCRANAIKQRALRYIEVMKRKDIRKHILLLLLLLTAQLVPAQTFTLQGKVSDKDGNPIELASVMVVSQGKLSMTNLKGEFSMQLHSEDSVKVRFSMIGYKSKTRVLRRPKGKQTLLVQLADDNALQEVVVEGKNKQHGTTEELDVQKTRQGPSASGNAVEEMVQTQAGVSTHSELSSQYNVRGGSFDENSVYINNVEVFRPFLVRSGQQEGLSVINPGMVESVGFSAGGFEAKYGDKMSSALDITYKRPKKTEASVSASLLGASAYFGLATKKLTWTNGVRYKTNRYLLGSLQTKGEYRPSFLDYQTYLSWQPDKRWQMDFIGNMSDNHYDFQPEDRETNFGTLQNVKKFRVYFDGQEKDLFRTFFGSLGVTRHLSSRTDLSLLASAFTTKEQERYDIQGQYWLTQTETSENLGVGTYMQHSRDYLHADVKSLKLMVLHRAGRHRIEGGLTYKVEKITENSAEYEYRDSAGYNIPHTGRDLKMIYSLRARNDLNAKRFESYLQDAWNFQTRDSVPTLFTLNYGVRFAHWDFSGESLFSPRASLTITPGRNRNLSFRIAGGLYYQAPFYKELRDTSMVNGITYATLNQKIRAQRSIHALAGMSYRFEMLGRPFKFTAEAYYKALSRLVPYSVDNVKVTYYGDNTATGHAAGLDLKLFGEFVPGTDSWLTLSIMNTSMKLNGRRIPLPTDQRYSLNLYFTDFFPGSTRWRMSLKLAFADGLPFSAPHRELESNTFRAPAYRRADIGMSYRLLDNHDGSRNIIFKNIWLGIDCLNLFGINNVNSYYWVTDIAGQQYAVPNYLTGRQINGRLTVDF</sequence>
<keyword evidence="1" id="KW-0813">Transport</keyword>
<dbReference type="Gene3D" id="2.60.40.1120">
    <property type="entry name" value="Carboxypeptidase-like, regulatory domain"/>
    <property type="match status" value="1"/>
</dbReference>
<dbReference type="Pfam" id="PF07715">
    <property type="entry name" value="Plug"/>
    <property type="match status" value="1"/>
</dbReference>
<dbReference type="InterPro" id="IPR012910">
    <property type="entry name" value="Plug_dom"/>
</dbReference>
<reference evidence="3 4" key="1">
    <citation type="submission" date="2011-01" db="EMBL/GenBank/DDBJ databases">
        <authorList>
            <person name="Muzny D."/>
            <person name="Qin X."/>
            <person name="Deng J."/>
            <person name="Jiang H."/>
            <person name="Liu Y."/>
            <person name="Qu J."/>
            <person name="Song X.-Z."/>
            <person name="Zhang L."/>
            <person name="Thornton R."/>
            <person name="Coyle M."/>
            <person name="Francisco L."/>
            <person name="Jackson L."/>
            <person name="Javaid M."/>
            <person name="Korchina V."/>
            <person name="Kovar C."/>
            <person name="Mata R."/>
            <person name="Mathew T."/>
            <person name="Ngo R."/>
            <person name="Nguyen L."/>
            <person name="Nguyen N."/>
            <person name="Okwuonu G."/>
            <person name="Ongeri F."/>
            <person name="Pham C."/>
            <person name="Simmons D."/>
            <person name="Wilczek-Boney K."/>
            <person name="Hale W."/>
            <person name="Jakkamsetti A."/>
            <person name="Pham P."/>
            <person name="Ruth R."/>
            <person name="San Lucas F."/>
            <person name="Warren J."/>
            <person name="Zhang J."/>
            <person name="Zhao Z."/>
            <person name="Zhou C."/>
            <person name="Zhu D."/>
            <person name="Lee S."/>
            <person name="Bess C."/>
            <person name="Blankenburg K."/>
            <person name="Forbes L."/>
            <person name="Fu Q."/>
            <person name="Gubbala S."/>
            <person name="Hirani K."/>
            <person name="Jayaseelan J.C."/>
            <person name="Lara F."/>
            <person name="Munidasa M."/>
            <person name="Palculict T."/>
            <person name="Patil S."/>
            <person name="Pu L.-L."/>
            <person name="Saada N."/>
            <person name="Tang L."/>
            <person name="Weissenberger G."/>
            <person name="Zhu Y."/>
            <person name="Hemphill L."/>
            <person name="Shang Y."/>
            <person name="Youmans B."/>
            <person name="Ayvaz T."/>
            <person name="Ross M."/>
            <person name="Santibanez J."/>
            <person name="Aqrawi P."/>
            <person name="Gross S."/>
            <person name="Joshi V."/>
            <person name="Fowler G."/>
            <person name="Nazareth L."/>
            <person name="Reid J."/>
            <person name="Worley K."/>
            <person name="Petrosino J."/>
            <person name="Highlander S."/>
            <person name="Gibbs R."/>
        </authorList>
    </citation>
    <scope>NUCLEOTIDE SEQUENCE [LARGE SCALE GENOMIC DNA]</scope>
    <source>
        <strain evidence="3 4">DSM 16608</strain>
    </source>
</reference>
<dbReference type="Proteomes" id="UP000005697">
    <property type="component" value="Unassembled WGS sequence"/>
</dbReference>
<evidence type="ECO:0000256" key="1">
    <source>
        <dbReference type="PROSITE-ProRule" id="PRU01360"/>
    </source>
</evidence>
<comment type="similarity">
    <text evidence="1">Belongs to the TonB-dependent receptor family.</text>
</comment>
<keyword evidence="3" id="KW-0675">Receptor</keyword>
<keyword evidence="1" id="KW-0998">Cell outer membrane</keyword>
<keyword evidence="4" id="KW-1185">Reference proteome</keyword>
<dbReference type="InterPro" id="IPR008969">
    <property type="entry name" value="CarboxyPept-like_regulatory"/>
</dbReference>
<dbReference type="AlphaFoldDB" id="F0F6P8"/>